<dbReference type="PANTHER" id="PTHR21342:SF0">
    <property type="entry name" value="BIFUNCTIONAL NMN ADENYLYLTRANSFERASE_NUDIX HYDROLASE"/>
    <property type="match status" value="1"/>
</dbReference>
<dbReference type="InterPro" id="IPR004821">
    <property type="entry name" value="Cyt_trans-like"/>
</dbReference>
<dbReference type="InterPro" id="IPR014729">
    <property type="entry name" value="Rossmann-like_a/b/a_fold"/>
</dbReference>
<dbReference type="STRING" id="1618481.US54_C0022G0008"/>
<dbReference type="Pfam" id="PF01467">
    <property type="entry name" value="CTP_transf_like"/>
    <property type="match status" value="1"/>
</dbReference>
<name>A0A0G0KBG9_9BACT</name>
<dbReference type="GO" id="GO:0016779">
    <property type="term" value="F:nucleotidyltransferase activity"/>
    <property type="evidence" value="ECO:0007669"/>
    <property type="project" value="UniProtKB-KW"/>
</dbReference>
<reference evidence="4 5" key="1">
    <citation type="journal article" date="2015" name="Nature">
        <title>rRNA introns, odd ribosomes, and small enigmatic genomes across a large radiation of phyla.</title>
        <authorList>
            <person name="Brown C.T."/>
            <person name="Hug L.A."/>
            <person name="Thomas B.C."/>
            <person name="Sharon I."/>
            <person name="Castelle C.J."/>
            <person name="Singh A."/>
            <person name="Wilkins M.J."/>
            <person name="Williams K.H."/>
            <person name="Banfield J.F."/>
        </authorList>
    </citation>
    <scope>NUCLEOTIDE SEQUENCE [LARGE SCALE GENOMIC DNA]</scope>
</reference>
<dbReference type="NCBIfam" id="TIGR00125">
    <property type="entry name" value="cyt_tran_rel"/>
    <property type="match status" value="1"/>
</dbReference>
<evidence type="ECO:0000313" key="4">
    <source>
        <dbReference type="EMBL" id="KKQ37936.1"/>
    </source>
</evidence>
<dbReference type="Gene3D" id="3.40.50.620">
    <property type="entry name" value="HUPs"/>
    <property type="match status" value="1"/>
</dbReference>
<evidence type="ECO:0000313" key="5">
    <source>
        <dbReference type="Proteomes" id="UP000034471"/>
    </source>
</evidence>
<evidence type="ECO:0000256" key="2">
    <source>
        <dbReference type="ARBA" id="ARBA00022695"/>
    </source>
</evidence>
<dbReference type="AlphaFoldDB" id="A0A0G0KBG9"/>
<evidence type="ECO:0000259" key="3">
    <source>
        <dbReference type="Pfam" id="PF01467"/>
    </source>
</evidence>
<evidence type="ECO:0000256" key="1">
    <source>
        <dbReference type="ARBA" id="ARBA00022679"/>
    </source>
</evidence>
<dbReference type="PANTHER" id="PTHR21342">
    <property type="entry name" value="PHOSPHOPANTETHEINE ADENYLYLTRANSFERASE"/>
    <property type="match status" value="1"/>
</dbReference>
<dbReference type="SUPFAM" id="SSF52374">
    <property type="entry name" value="Nucleotidylyl transferase"/>
    <property type="match status" value="1"/>
</dbReference>
<accession>A0A0G0KBG9</accession>
<dbReference type="NCBIfam" id="NF002243">
    <property type="entry name" value="PRK01153.1"/>
    <property type="match status" value="1"/>
</dbReference>
<gene>
    <name evidence="4" type="ORF">US54_C0022G0008</name>
</gene>
<sequence length="164" mass="18854">MYKTGLIIGRFQPFHNGHLYLFKEAFKIVNTAIIGIGSVNVHNEDNPFSQQQVEKMLQAVLEHTGCNDHLIQTLGIPDFHDDEKWLDHIITNARPFDVVISHNDWVIGIFEKANMPVIAIPFYKRELYEGVKIRELMKQGDDWIKRVPDYVAEIITESVDGVGH</sequence>
<comment type="caution">
    <text evidence="4">The sequence shown here is derived from an EMBL/GenBank/DDBJ whole genome shotgun (WGS) entry which is preliminary data.</text>
</comment>
<dbReference type="EMBL" id="LBTJ01000022">
    <property type="protein sequence ID" value="KKQ37936.1"/>
    <property type="molecule type" value="Genomic_DNA"/>
</dbReference>
<feature type="domain" description="Cytidyltransferase-like" evidence="3">
    <location>
        <begin position="7"/>
        <end position="62"/>
    </location>
</feature>
<keyword evidence="2 4" id="KW-0548">Nucleotidyltransferase</keyword>
<organism evidence="4 5">
    <name type="scientific">Candidatus Roizmanbacteria bacterium GW2011_GWA2_37_7</name>
    <dbReference type="NCBI Taxonomy" id="1618481"/>
    <lineage>
        <taxon>Bacteria</taxon>
        <taxon>Candidatus Roizmaniibacteriota</taxon>
    </lineage>
</organism>
<dbReference type="Proteomes" id="UP000034471">
    <property type="component" value="Unassembled WGS sequence"/>
</dbReference>
<proteinExistence type="predicted"/>
<protein>
    <submittedName>
        <fullName evidence="4">Nicotinamide-nucleotide adenylyltransferase</fullName>
    </submittedName>
</protein>
<keyword evidence="1 4" id="KW-0808">Transferase</keyword>